<keyword evidence="6" id="KW-1185">Reference proteome</keyword>
<evidence type="ECO:0000256" key="2">
    <source>
        <dbReference type="ARBA" id="ARBA00023110"/>
    </source>
</evidence>
<dbReference type="SUPFAM" id="SSF63446">
    <property type="entry name" value="Type I dockerin domain"/>
    <property type="match status" value="1"/>
</dbReference>
<dbReference type="PROSITE" id="PS00018">
    <property type="entry name" value="EF_HAND_1"/>
    <property type="match status" value="1"/>
</dbReference>
<dbReference type="PROSITE" id="PS50072">
    <property type="entry name" value="CSA_PPIASE_2"/>
    <property type="match status" value="1"/>
</dbReference>
<dbReference type="PANTHER" id="PTHR45625:SF4">
    <property type="entry name" value="PEPTIDYLPROLYL ISOMERASE DOMAIN AND WD REPEAT-CONTAINING PROTEIN 1"/>
    <property type="match status" value="1"/>
</dbReference>
<dbReference type="SUPFAM" id="SSF50891">
    <property type="entry name" value="Cyclophilin-like"/>
    <property type="match status" value="1"/>
</dbReference>
<evidence type="ECO:0000313" key="5">
    <source>
        <dbReference type="EMBL" id="TWU00291.1"/>
    </source>
</evidence>
<dbReference type="RefSeq" id="WP_261342510.1">
    <property type="nucleotide sequence ID" value="NZ_SJPR01000001.1"/>
</dbReference>
<name>A0A5C6ALK5_9BACT</name>
<dbReference type="GO" id="GO:0003755">
    <property type="term" value="F:peptidyl-prolyl cis-trans isomerase activity"/>
    <property type="evidence" value="ECO:0007669"/>
    <property type="project" value="UniProtKB-KW"/>
</dbReference>
<organism evidence="5 6">
    <name type="scientific">Botrimarina colliarenosi</name>
    <dbReference type="NCBI Taxonomy" id="2528001"/>
    <lineage>
        <taxon>Bacteria</taxon>
        <taxon>Pseudomonadati</taxon>
        <taxon>Planctomycetota</taxon>
        <taxon>Planctomycetia</taxon>
        <taxon>Pirellulales</taxon>
        <taxon>Lacipirellulaceae</taxon>
        <taxon>Botrimarina</taxon>
    </lineage>
</organism>
<evidence type="ECO:0000256" key="3">
    <source>
        <dbReference type="ARBA" id="ARBA00023235"/>
    </source>
</evidence>
<dbReference type="InterPro" id="IPR036439">
    <property type="entry name" value="Dockerin_dom_sf"/>
</dbReference>
<dbReference type="Pfam" id="PF00404">
    <property type="entry name" value="Dockerin_1"/>
    <property type="match status" value="1"/>
</dbReference>
<dbReference type="InterPro" id="IPR002105">
    <property type="entry name" value="Dockerin_1_rpt"/>
</dbReference>
<dbReference type="Gene3D" id="2.40.100.10">
    <property type="entry name" value="Cyclophilin-like"/>
    <property type="match status" value="1"/>
</dbReference>
<evidence type="ECO:0000259" key="4">
    <source>
        <dbReference type="PROSITE" id="PS50072"/>
    </source>
</evidence>
<dbReference type="Pfam" id="PF00160">
    <property type="entry name" value="Pro_isomerase"/>
    <property type="match status" value="1"/>
</dbReference>
<dbReference type="Proteomes" id="UP000317421">
    <property type="component" value="Unassembled WGS sequence"/>
</dbReference>
<dbReference type="InterPro" id="IPR013424">
    <property type="entry name" value="Ice-binding_C"/>
</dbReference>
<reference evidence="5 6" key="1">
    <citation type="submission" date="2019-02" db="EMBL/GenBank/DDBJ databases">
        <title>Deep-cultivation of Planctomycetes and their phenomic and genomic characterization uncovers novel biology.</title>
        <authorList>
            <person name="Wiegand S."/>
            <person name="Jogler M."/>
            <person name="Boedeker C."/>
            <person name="Pinto D."/>
            <person name="Vollmers J."/>
            <person name="Rivas-Marin E."/>
            <person name="Kohn T."/>
            <person name="Peeters S.H."/>
            <person name="Heuer A."/>
            <person name="Rast P."/>
            <person name="Oberbeckmann S."/>
            <person name="Bunk B."/>
            <person name="Jeske O."/>
            <person name="Meyerdierks A."/>
            <person name="Storesund J.E."/>
            <person name="Kallscheuer N."/>
            <person name="Luecker S."/>
            <person name="Lage O.M."/>
            <person name="Pohl T."/>
            <person name="Merkel B.J."/>
            <person name="Hornburger P."/>
            <person name="Mueller R.-W."/>
            <person name="Bruemmer F."/>
            <person name="Labrenz M."/>
            <person name="Spormann A.M."/>
            <person name="Op Den Camp H."/>
            <person name="Overmann J."/>
            <person name="Amann R."/>
            <person name="Jetten M.S.M."/>
            <person name="Mascher T."/>
            <person name="Medema M.H."/>
            <person name="Devos D.P."/>
            <person name="Kaster A.-K."/>
            <person name="Ovreas L."/>
            <person name="Rohde M."/>
            <person name="Galperin M.Y."/>
            <person name="Jogler C."/>
        </authorList>
    </citation>
    <scope>NUCLEOTIDE SEQUENCE [LARGE SCALE GENOMIC DNA]</scope>
    <source>
        <strain evidence="5 6">Pla108</strain>
    </source>
</reference>
<dbReference type="GO" id="GO:0004553">
    <property type="term" value="F:hydrolase activity, hydrolyzing O-glycosyl compounds"/>
    <property type="evidence" value="ECO:0007669"/>
    <property type="project" value="InterPro"/>
</dbReference>
<dbReference type="AlphaFoldDB" id="A0A5C6ALK5"/>
<dbReference type="InterPro" id="IPR002130">
    <property type="entry name" value="Cyclophilin-type_PPIase_dom"/>
</dbReference>
<dbReference type="GO" id="GO:0000272">
    <property type="term" value="P:polysaccharide catabolic process"/>
    <property type="evidence" value="ECO:0007669"/>
    <property type="project" value="InterPro"/>
</dbReference>
<accession>A0A5C6ALK5</accession>
<gene>
    <name evidence="5" type="primary">ppiB_2</name>
    <name evidence="5" type="ORF">Pla108_12400</name>
</gene>
<dbReference type="NCBIfam" id="TIGR02595">
    <property type="entry name" value="PEP_CTERM"/>
    <property type="match status" value="1"/>
</dbReference>
<protein>
    <recommendedName>
        <fullName evidence="1">peptidylprolyl isomerase</fullName>
        <ecNumber evidence="1">5.2.1.8</ecNumber>
    </recommendedName>
</protein>
<feature type="domain" description="PPIase cyclophilin-type" evidence="4">
    <location>
        <begin position="34"/>
        <end position="196"/>
    </location>
</feature>
<proteinExistence type="predicted"/>
<dbReference type="InterPro" id="IPR018247">
    <property type="entry name" value="EF_Hand_1_Ca_BS"/>
</dbReference>
<dbReference type="PANTHER" id="PTHR45625">
    <property type="entry name" value="PEPTIDYL-PROLYL CIS-TRANS ISOMERASE-RELATED"/>
    <property type="match status" value="1"/>
</dbReference>
<sequence length="301" mass="32054">MPPLARHHYLIFGLLLSVSSLTAAVVEGAIVRFQTTLGSIDVRMYDGLAPNSVANFLNYANSNRYDNTFIHRVPQLAGGGSSNFVIQGGGFKLNNSIFDATGIVTDAPIGNEFNVSNQRGTLAMAKNTLGATSQWFFNLGDNSFLDDQDFTVIGRVLGNGMDVVDAINALSTVNAEVAENADGEDFDEVPVLDLDKVVTQQNILNEDAVIVSDVSLRPLSPGDFNQNGFIDLGDLALWQADYGSTTKGETDANGDGIVNAADYTIWRDLRVASATAFATPEPSAVVLTILAAAAAMARRRA</sequence>
<comment type="caution">
    <text evidence="5">The sequence shown here is derived from an EMBL/GenBank/DDBJ whole genome shotgun (WGS) entry which is preliminary data.</text>
</comment>
<dbReference type="EC" id="5.2.1.8" evidence="1"/>
<dbReference type="EMBL" id="SJPR01000001">
    <property type="protein sequence ID" value="TWU00291.1"/>
    <property type="molecule type" value="Genomic_DNA"/>
</dbReference>
<evidence type="ECO:0000313" key="6">
    <source>
        <dbReference type="Proteomes" id="UP000317421"/>
    </source>
</evidence>
<evidence type="ECO:0000256" key="1">
    <source>
        <dbReference type="ARBA" id="ARBA00013194"/>
    </source>
</evidence>
<dbReference type="InterPro" id="IPR029000">
    <property type="entry name" value="Cyclophilin-like_dom_sf"/>
</dbReference>
<keyword evidence="2" id="KW-0697">Rotamase</keyword>
<dbReference type="InterPro" id="IPR044666">
    <property type="entry name" value="Cyclophilin_A-like"/>
</dbReference>
<keyword evidence="3 5" id="KW-0413">Isomerase</keyword>
<dbReference type="Gene3D" id="1.10.1330.10">
    <property type="entry name" value="Dockerin domain"/>
    <property type="match status" value="1"/>
</dbReference>